<name>A0ABR2ZD50_9AGAR</name>
<reference evidence="2 3" key="1">
    <citation type="submission" date="2024-05" db="EMBL/GenBank/DDBJ databases">
        <title>A draft genome resource for the thread blight pathogen Marasmius tenuissimus strain MS-2.</title>
        <authorList>
            <person name="Yulfo-Soto G.E."/>
            <person name="Baruah I.K."/>
            <person name="Amoako-Attah I."/>
            <person name="Bukari Y."/>
            <person name="Meinhardt L.W."/>
            <person name="Bailey B.A."/>
            <person name="Cohen S.P."/>
        </authorList>
    </citation>
    <scope>NUCLEOTIDE SEQUENCE [LARGE SCALE GENOMIC DNA]</scope>
    <source>
        <strain evidence="2 3">MS-2</strain>
    </source>
</reference>
<dbReference type="SUPFAM" id="SSF53474">
    <property type="entry name" value="alpha/beta-Hydrolases"/>
    <property type="match status" value="1"/>
</dbReference>
<proteinExistence type="predicted"/>
<protein>
    <recommendedName>
        <fullName evidence="1">AB hydrolase-1 domain-containing protein</fullName>
    </recommendedName>
</protein>
<dbReference type="InterPro" id="IPR000073">
    <property type="entry name" value="AB_hydrolase_1"/>
</dbReference>
<dbReference type="Proteomes" id="UP001437256">
    <property type="component" value="Unassembled WGS sequence"/>
</dbReference>
<evidence type="ECO:0000313" key="2">
    <source>
        <dbReference type="EMBL" id="KAL0059233.1"/>
    </source>
</evidence>
<dbReference type="Gene3D" id="3.40.50.1820">
    <property type="entry name" value="alpha/beta hydrolase"/>
    <property type="match status" value="1"/>
</dbReference>
<gene>
    <name evidence="2" type="ORF">AAF712_014041</name>
</gene>
<feature type="domain" description="AB hydrolase-1" evidence="1">
    <location>
        <begin position="33"/>
        <end position="363"/>
    </location>
</feature>
<organism evidence="2 3">
    <name type="scientific">Marasmius tenuissimus</name>
    <dbReference type="NCBI Taxonomy" id="585030"/>
    <lineage>
        <taxon>Eukaryota</taxon>
        <taxon>Fungi</taxon>
        <taxon>Dikarya</taxon>
        <taxon>Basidiomycota</taxon>
        <taxon>Agaricomycotina</taxon>
        <taxon>Agaricomycetes</taxon>
        <taxon>Agaricomycetidae</taxon>
        <taxon>Agaricales</taxon>
        <taxon>Marasmiineae</taxon>
        <taxon>Marasmiaceae</taxon>
        <taxon>Marasmius</taxon>
    </lineage>
</organism>
<dbReference type="Pfam" id="PF12697">
    <property type="entry name" value="Abhydrolase_6"/>
    <property type="match status" value="1"/>
</dbReference>
<dbReference type="InterPro" id="IPR029058">
    <property type="entry name" value="AB_hydrolase_fold"/>
</dbReference>
<sequence>MVPSQKTYNIVDDVKFFCTDTGAPPNSNDYTTLVAIHGLGVPGVTPTHIAATFENIQSHAHAHNLRIVALNRRDYAGSSPISDEELAALRGKDETLARKFFDNMGLHLALFIKKLVEEENIPPILETEDGKGRGGIAVMGWSQGTMTAIAPFGNPGNMDEAMYQVLGKYVKDLILYDPPFSSLGLSPPSNIDARNLYFPGTDPSLKDPVEVTRKFAEWVGSHFQYVWRVGIPTTESIKETGLLKRTVNSTADSWNESDFGRYTDSKPTTGAEIAVLGWLSIVNELAHKALFDETTASSFFSKLSITYLYAPYSTWMCVVGYTETKRLYEAHVERNEGIRPIRFVELEGADHFEHFTNPEQFLQTVKSVII</sequence>
<evidence type="ECO:0000313" key="3">
    <source>
        <dbReference type="Proteomes" id="UP001437256"/>
    </source>
</evidence>
<comment type="caution">
    <text evidence="2">The sequence shown here is derived from an EMBL/GenBank/DDBJ whole genome shotgun (WGS) entry which is preliminary data.</text>
</comment>
<evidence type="ECO:0000259" key="1">
    <source>
        <dbReference type="Pfam" id="PF12697"/>
    </source>
</evidence>
<dbReference type="EMBL" id="JBBXMP010000241">
    <property type="protein sequence ID" value="KAL0059233.1"/>
    <property type="molecule type" value="Genomic_DNA"/>
</dbReference>
<keyword evidence="3" id="KW-1185">Reference proteome</keyword>
<accession>A0ABR2ZD50</accession>